<accession>A0ABY3U1M3</accession>
<gene>
    <name evidence="2" type="ORF">MIU77_10225</name>
</gene>
<dbReference type="RefSeq" id="WP_240169592.1">
    <property type="nucleotide sequence ID" value="NZ_CP092365.1"/>
</dbReference>
<dbReference type="PANTHER" id="PTHR11941">
    <property type="entry name" value="ENOYL-COA HYDRATASE-RELATED"/>
    <property type="match status" value="1"/>
</dbReference>
<reference evidence="2" key="1">
    <citation type="submission" date="2022-08" db="EMBL/GenBank/DDBJ databases">
        <title>Complete genome sequence of 14 non-tuberculosis mycobacteria type-strains.</title>
        <authorList>
            <person name="Igarashi Y."/>
            <person name="Osugi A."/>
            <person name="Mitarai S."/>
        </authorList>
    </citation>
    <scope>NUCLEOTIDE SEQUENCE</scope>
    <source>
        <strain evidence="2">DSM 45575</strain>
    </source>
</reference>
<proteinExistence type="predicted"/>
<name>A0ABY3U1M3_9MYCO</name>
<evidence type="ECO:0000313" key="3">
    <source>
        <dbReference type="Proteomes" id="UP001055200"/>
    </source>
</evidence>
<dbReference type="CDD" id="cd06558">
    <property type="entry name" value="crotonase-like"/>
    <property type="match status" value="1"/>
</dbReference>
<dbReference type="Pfam" id="PF00378">
    <property type="entry name" value="ECH_1"/>
    <property type="match status" value="1"/>
</dbReference>
<keyword evidence="3" id="KW-1185">Reference proteome</keyword>
<dbReference type="Proteomes" id="UP001055200">
    <property type="component" value="Chromosome"/>
</dbReference>
<organism evidence="2 3">
    <name type="scientific">Mycolicibacillus parakoreensis</name>
    <dbReference type="NCBI Taxonomy" id="1069221"/>
    <lineage>
        <taxon>Bacteria</taxon>
        <taxon>Bacillati</taxon>
        <taxon>Actinomycetota</taxon>
        <taxon>Actinomycetes</taxon>
        <taxon>Mycobacteriales</taxon>
        <taxon>Mycobacteriaceae</taxon>
        <taxon>Mycolicibacillus</taxon>
    </lineage>
</organism>
<protein>
    <submittedName>
        <fullName evidence="2">Enoyl-CoA hydratase</fullName>
    </submittedName>
</protein>
<dbReference type="EMBL" id="CP092365">
    <property type="protein sequence ID" value="ULN51309.1"/>
    <property type="molecule type" value="Genomic_DNA"/>
</dbReference>
<dbReference type="NCBIfam" id="NF006140">
    <property type="entry name" value="PRK08290.1"/>
    <property type="match status" value="1"/>
</dbReference>
<dbReference type="InterPro" id="IPR029045">
    <property type="entry name" value="ClpP/crotonase-like_dom_sf"/>
</dbReference>
<dbReference type="InterPro" id="IPR001753">
    <property type="entry name" value="Enoyl-CoA_hydra/iso"/>
</dbReference>
<dbReference type="PANTHER" id="PTHR11941:SF124">
    <property type="entry name" value="ENOYL-COA HYDRATASE ECHA13-RELATED"/>
    <property type="match status" value="1"/>
</dbReference>
<evidence type="ECO:0000256" key="1">
    <source>
        <dbReference type="ARBA" id="ARBA00023098"/>
    </source>
</evidence>
<sequence length="264" mass="28912">MTDSALIDYAVADRIATITLNRPEVANAQNTELLDQLDAAWTRAAEDDDVAVIIVRANGKHFSAGHDIKGGGPVPEKISLEFIYNHECKRYLEYTLRWRNVPKPSIAAVQGRCISGGLMLCWPCDLIIAADDAQFSDPVALMGIGGVEYHGHTWELGARKAKEMLFTGRALSAREAEQTGMVNRVVARDELDAETRALAETIATMPSFALRQAKRAVNQTLDVQGFYSAIQSAFDIHQTGHGNALSVCGWPILVNLDEMKSKVD</sequence>
<dbReference type="Gene3D" id="3.90.226.10">
    <property type="entry name" value="2-enoyl-CoA Hydratase, Chain A, domain 1"/>
    <property type="match status" value="1"/>
</dbReference>
<keyword evidence="1" id="KW-0443">Lipid metabolism</keyword>
<dbReference type="SUPFAM" id="SSF52096">
    <property type="entry name" value="ClpP/crotonase"/>
    <property type="match status" value="1"/>
</dbReference>
<evidence type="ECO:0000313" key="2">
    <source>
        <dbReference type="EMBL" id="ULN51309.1"/>
    </source>
</evidence>